<keyword evidence="3" id="KW-0808">Transferase</keyword>
<keyword evidence="1" id="KW-0812">Transmembrane</keyword>
<keyword evidence="4" id="KW-1185">Reference proteome</keyword>
<feature type="domain" description="Acyltransferase 3" evidence="2">
    <location>
        <begin position="24"/>
        <end position="333"/>
    </location>
</feature>
<proteinExistence type="predicted"/>
<feature type="transmembrane region" description="Helical" evidence="1">
    <location>
        <begin position="102"/>
        <end position="123"/>
    </location>
</feature>
<keyword evidence="1" id="KW-0472">Membrane</keyword>
<keyword evidence="1" id="KW-1133">Transmembrane helix</keyword>
<dbReference type="Proteomes" id="UP001199260">
    <property type="component" value="Unassembled WGS sequence"/>
</dbReference>
<dbReference type="EMBL" id="JAJNCT010000005">
    <property type="protein sequence ID" value="MCD2164182.1"/>
    <property type="molecule type" value="Genomic_DNA"/>
</dbReference>
<feature type="transmembrane region" description="Helical" evidence="1">
    <location>
        <begin position="263"/>
        <end position="280"/>
    </location>
</feature>
<dbReference type="InterPro" id="IPR002656">
    <property type="entry name" value="Acyl_transf_3_dom"/>
</dbReference>
<keyword evidence="3" id="KW-0012">Acyltransferase</keyword>
<evidence type="ECO:0000313" key="4">
    <source>
        <dbReference type="Proteomes" id="UP001199260"/>
    </source>
</evidence>
<sequence>MRHSIGHYLEAAGGAEGRKDNFLLIRLVAATLVIYGHGFALAALGSGQRDFFTQYLGYRYSGDVAVAVFFLISGFLVAGSLERSKSIVRFALARAMRLFPGLWVCVLVCALVMGPLITVQSQADYWSSPLTWSYVWSNASLAEIQWLLPGVFESNRYSPAVNGSLWTLPIEGSMYLYMGLLGLLGIFSWRWLTTALIAGFAIWTYQSAQLQSVPLQEAARLTLFFACGALFYIHKARIPLHLSIVAVLAGVAWACRHTVHYELACSAALIYFVFWLAYVPRLPSPRWLLDISYGTYLYGWPIQQLIAKFYPAATPLQMTVMAIPLTWVVALMSWKLVEEPALQLFKRWSKKDFSLGLRRKPVVGVSG</sequence>
<dbReference type="GO" id="GO:0016020">
    <property type="term" value="C:membrane"/>
    <property type="evidence" value="ECO:0007669"/>
    <property type="project" value="TreeGrafter"/>
</dbReference>
<feature type="transmembrane region" description="Helical" evidence="1">
    <location>
        <begin position="217"/>
        <end position="234"/>
    </location>
</feature>
<protein>
    <submittedName>
        <fullName evidence="3">Acyltransferase</fullName>
    </submittedName>
</protein>
<dbReference type="Pfam" id="PF01757">
    <property type="entry name" value="Acyl_transf_3"/>
    <property type="match status" value="1"/>
</dbReference>
<dbReference type="PANTHER" id="PTHR23028">
    <property type="entry name" value="ACETYLTRANSFERASE"/>
    <property type="match status" value="1"/>
</dbReference>
<evidence type="ECO:0000256" key="1">
    <source>
        <dbReference type="SAM" id="Phobius"/>
    </source>
</evidence>
<evidence type="ECO:0000259" key="2">
    <source>
        <dbReference type="Pfam" id="PF01757"/>
    </source>
</evidence>
<dbReference type="RefSeq" id="WP_230771351.1">
    <property type="nucleotide sequence ID" value="NZ_JAJNCT010000005.1"/>
</dbReference>
<gene>
    <name evidence="3" type="ORF">LPW39_03415</name>
</gene>
<reference evidence="3 4" key="1">
    <citation type="submission" date="2021-11" db="EMBL/GenBank/DDBJ databases">
        <title>Genome sequence.</title>
        <authorList>
            <person name="Sun Q."/>
        </authorList>
    </citation>
    <scope>NUCLEOTIDE SEQUENCE [LARGE SCALE GENOMIC DNA]</scope>
    <source>
        <strain evidence="3 4">KCTC 12005</strain>
    </source>
</reference>
<dbReference type="AlphaFoldDB" id="A0AAW4XS64"/>
<feature type="transmembrane region" description="Helical" evidence="1">
    <location>
        <begin position="64"/>
        <end position="81"/>
    </location>
</feature>
<name>A0AAW4XS64_9BURK</name>
<feature type="transmembrane region" description="Helical" evidence="1">
    <location>
        <begin position="174"/>
        <end position="205"/>
    </location>
</feature>
<feature type="transmembrane region" description="Helical" evidence="1">
    <location>
        <begin position="21"/>
        <end position="44"/>
    </location>
</feature>
<feature type="transmembrane region" description="Helical" evidence="1">
    <location>
        <begin position="240"/>
        <end position="256"/>
    </location>
</feature>
<accession>A0AAW4XS64</accession>
<evidence type="ECO:0000313" key="3">
    <source>
        <dbReference type="EMBL" id="MCD2164182.1"/>
    </source>
</evidence>
<dbReference type="PANTHER" id="PTHR23028:SF53">
    <property type="entry name" value="ACYL_TRANSF_3 DOMAIN-CONTAINING PROTEIN"/>
    <property type="match status" value="1"/>
</dbReference>
<dbReference type="InterPro" id="IPR050879">
    <property type="entry name" value="Acyltransferase_3"/>
</dbReference>
<organism evidence="3 4">
    <name type="scientific">Comamonas koreensis</name>
    <dbReference type="NCBI Taxonomy" id="160825"/>
    <lineage>
        <taxon>Bacteria</taxon>
        <taxon>Pseudomonadati</taxon>
        <taxon>Pseudomonadota</taxon>
        <taxon>Betaproteobacteria</taxon>
        <taxon>Burkholderiales</taxon>
        <taxon>Comamonadaceae</taxon>
        <taxon>Comamonas</taxon>
    </lineage>
</organism>
<feature type="transmembrane region" description="Helical" evidence="1">
    <location>
        <begin position="318"/>
        <end position="337"/>
    </location>
</feature>
<dbReference type="GO" id="GO:0016747">
    <property type="term" value="F:acyltransferase activity, transferring groups other than amino-acyl groups"/>
    <property type="evidence" value="ECO:0007669"/>
    <property type="project" value="InterPro"/>
</dbReference>
<comment type="caution">
    <text evidence="3">The sequence shown here is derived from an EMBL/GenBank/DDBJ whole genome shotgun (WGS) entry which is preliminary data.</text>
</comment>
<dbReference type="GO" id="GO:0000271">
    <property type="term" value="P:polysaccharide biosynthetic process"/>
    <property type="evidence" value="ECO:0007669"/>
    <property type="project" value="TreeGrafter"/>
</dbReference>